<dbReference type="PANTHER" id="PTHR13802">
    <property type="entry name" value="MUCIN 4-RELATED"/>
    <property type="match status" value="1"/>
</dbReference>
<gene>
    <name evidence="3" type="ORF">Fcan01_18297</name>
</gene>
<dbReference type="GO" id="GO:0007160">
    <property type="term" value="P:cell-matrix adhesion"/>
    <property type="evidence" value="ECO:0007669"/>
    <property type="project" value="InterPro"/>
</dbReference>
<protein>
    <submittedName>
        <fullName evidence="3">Alpha-tectorin</fullName>
    </submittedName>
</protein>
<dbReference type="STRING" id="158441.A0A226DQ57"/>
<dbReference type="SMART" id="SM00539">
    <property type="entry name" value="NIDO"/>
    <property type="match status" value="1"/>
</dbReference>
<organism evidence="3 4">
    <name type="scientific">Folsomia candida</name>
    <name type="common">Springtail</name>
    <dbReference type="NCBI Taxonomy" id="158441"/>
    <lineage>
        <taxon>Eukaryota</taxon>
        <taxon>Metazoa</taxon>
        <taxon>Ecdysozoa</taxon>
        <taxon>Arthropoda</taxon>
        <taxon>Hexapoda</taxon>
        <taxon>Collembola</taxon>
        <taxon>Entomobryomorpha</taxon>
        <taxon>Isotomoidea</taxon>
        <taxon>Isotomidae</taxon>
        <taxon>Proisotominae</taxon>
        <taxon>Folsomia</taxon>
    </lineage>
</organism>
<dbReference type="OrthoDB" id="9972657at2759"/>
<dbReference type="AlphaFoldDB" id="A0A226DQ57"/>
<evidence type="ECO:0000256" key="1">
    <source>
        <dbReference type="SAM" id="MobiDB-lite"/>
    </source>
</evidence>
<dbReference type="Pfam" id="PF06119">
    <property type="entry name" value="NIDO"/>
    <property type="match status" value="1"/>
</dbReference>
<name>A0A226DQ57_FOLCA</name>
<dbReference type="PROSITE" id="PS51220">
    <property type="entry name" value="NIDO"/>
    <property type="match status" value="1"/>
</dbReference>
<dbReference type="OMA" id="TWEDVAN"/>
<comment type="caution">
    <text evidence="3">The sequence shown here is derived from an EMBL/GenBank/DDBJ whole genome shotgun (WGS) entry which is preliminary data.</text>
</comment>
<keyword evidence="4" id="KW-1185">Reference proteome</keyword>
<evidence type="ECO:0000259" key="2">
    <source>
        <dbReference type="PROSITE" id="PS51220"/>
    </source>
</evidence>
<dbReference type="InterPro" id="IPR051495">
    <property type="entry name" value="Epithelial_Barrier/Signaling"/>
</dbReference>
<sequence>MAQLSQLLIGGVLLLQAVFCYVPTQLFFPYGPNNRDAQVPIADDNFDQFDISGGSRYNFFGTPYTRLFVNNNGGISFNNGVATYTPNCGPLTTPMIVPYWADVDTRFYGGSVFYRESRDASDLAKAKQEVQRAFPGLTNLNLNWMFMATWDKVPFFGANSGNCSSPNIKNTFQAILVTDGTMSFAMFYYNEIMWTTGTASRGDCQGLGGVPAKAGFDTGDGTNFYSLPGSCTSDVVGVPDSSNVNQEGKWIFRVDQANIVPPVTVTTTSAPSTTSPSSSDHTYGANVTHPPAFESDIVARLFWNPLSGHVLSSRTGSNASSPCTGSCDLWDNLDAGTQNLYRSDASCLSPSPCYFEPTGDCASTYKYHPEGAGQGDVRIVQCPYDSRPAAGNRRLIWVQEKESCDFCYNARSPINGGVPCCDDYSGDGGRTTSPIGGGYDGVDITTPGSRTTWPVGTGR</sequence>
<proteinExistence type="predicted"/>
<dbReference type="PANTHER" id="PTHR13802:SF59">
    <property type="entry name" value="SUSHI DOMAIN-CONTAINING PROTEIN 2"/>
    <property type="match status" value="1"/>
</dbReference>
<feature type="compositionally biased region" description="Low complexity" evidence="1">
    <location>
        <begin position="266"/>
        <end position="279"/>
    </location>
</feature>
<feature type="region of interest" description="Disordered" evidence="1">
    <location>
        <begin position="266"/>
        <end position="286"/>
    </location>
</feature>
<dbReference type="EMBL" id="LNIX01000014">
    <property type="protein sequence ID" value="OXA47158.1"/>
    <property type="molecule type" value="Genomic_DNA"/>
</dbReference>
<evidence type="ECO:0000313" key="3">
    <source>
        <dbReference type="EMBL" id="OXA47158.1"/>
    </source>
</evidence>
<accession>A0A226DQ57</accession>
<evidence type="ECO:0000313" key="4">
    <source>
        <dbReference type="Proteomes" id="UP000198287"/>
    </source>
</evidence>
<dbReference type="Proteomes" id="UP000198287">
    <property type="component" value="Unassembled WGS sequence"/>
</dbReference>
<feature type="domain" description="NIDO" evidence="2">
    <location>
        <begin position="98"/>
        <end position="257"/>
    </location>
</feature>
<dbReference type="InterPro" id="IPR003886">
    <property type="entry name" value="NIDO_dom"/>
</dbReference>
<reference evidence="3 4" key="1">
    <citation type="submission" date="2015-12" db="EMBL/GenBank/DDBJ databases">
        <title>The genome of Folsomia candida.</title>
        <authorList>
            <person name="Faddeeva A."/>
            <person name="Derks M.F."/>
            <person name="Anvar Y."/>
            <person name="Smit S."/>
            <person name="Van Straalen N."/>
            <person name="Roelofs D."/>
        </authorList>
    </citation>
    <scope>NUCLEOTIDE SEQUENCE [LARGE SCALE GENOMIC DNA]</scope>
    <source>
        <strain evidence="3 4">VU population</strain>
        <tissue evidence="3">Whole body</tissue>
    </source>
</reference>